<evidence type="ECO:0000256" key="1">
    <source>
        <dbReference type="SAM" id="Phobius"/>
    </source>
</evidence>
<evidence type="ECO:0000313" key="2">
    <source>
        <dbReference type="EMBL" id="TKX25045.1"/>
    </source>
</evidence>
<name>A0A4U7B5N0_9PEZI</name>
<accession>A0A4U7B5N0</accession>
<gene>
    <name evidence="2" type="ORF">C1H76_2701</name>
</gene>
<feature type="transmembrane region" description="Helical" evidence="1">
    <location>
        <begin position="48"/>
        <end position="65"/>
    </location>
</feature>
<protein>
    <submittedName>
        <fullName evidence="2">Uncharacterized protein</fullName>
    </submittedName>
</protein>
<dbReference type="Proteomes" id="UP000308133">
    <property type="component" value="Unassembled WGS sequence"/>
</dbReference>
<organism evidence="2 3">
    <name type="scientific">Elsinoe australis</name>
    <dbReference type="NCBI Taxonomy" id="40998"/>
    <lineage>
        <taxon>Eukaryota</taxon>
        <taxon>Fungi</taxon>
        <taxon>Dikarya</taxon>
        <taxon>Ascomycota</taxon>
        <taxon>Pezizomycotina</taxon>
        <taxon>Dothideomycetes</taxon>
        <taxon>Dothideomycetidae</taxon>
        <taxon>Myriangiales</taxon>
        <taxon>Elsinoaceae</taxon>
        <taxon>Elsinoe</taxon>
    </lineage>
</organism>
<sequence>MALQTELLVDFVAFSHALTFAFIAWLALVPTLAALSSLFRRSSLLPSWQGLLLAIAAASALVSYLRSVNGPGHVLDLSLQTQRFSDDCDLLRMSGSAIAAWDPNFLHIAEDHVRRIHSFAIAQESLAIAMRAEWKSARIHNLASSSLGHAVTDCVLAEKDANLTAAAVAMKLDTYPFKTSIPSALDGDALRVYSPMDSPDTGTGFTEIPAEVDQHVENAKILLQGLQHLVGRWSCFPTYLRYACRPTPSPDGLAGHRTACGTIAFKPTMRSLQDIYFRHSPQHIFKSQSDMTE</sequence>
<keyword evidence="1" id="KW-0472">Membrane</keyword>
<reference evidence="2 3" key="1">
    <citation type="submission" date="2018-02" db="EMBL/GenBank/DDBJ databases">
        <title>Draft genome sequences of Elsinoe sp., causing black scab on jojoba.</title>
        <authorList>
            <person name="Stodart B."/>
            <person name="Jeffress S."/>
            <person name="Ash G."/>
            <person name="Arun Chinnappa K."/>
        </authorList>
    </citation>
    <scope>NUCLEOTIDE SEQUENCE [LARGE SCALE GENOMIC DNA]</scope>
    <source>
        <strain evidence="2 3">Hillstone_2</strain>
    </source>
</reference>
<feature type="transmembrane region" description="Helical" evidence="1">
    <location>
        <begin position="7"/>
        <end position="28"/>
    </location>
</feature>
<comment type="caution">
    <text evidence="2">The sequence shown here is derived from an EMBL/GenBank/DDBJ whole genome shotgun (WGS) entry which is preliminary data.</text>
</comment>
<keyword evidence="1" id="KW-1133">Transmembrane helix</keyword>
<dbReference type="EMBL" id="PTQR01000033">
    <property type="protein sequence ID" value="TKX25045.1"/>
    <property type="molecule type" value="Genomic_DNA"/>
</dbReference>
<keyword evidence="1" id="KW-0812">Transmembrane</keyword>
<evidence type="ECO:0000313" key="3">
    <source>
        <dbReference type="Proteomes" id="UP000308133"/>
    </source>
</evidence>
<dbReference type="AlphaFoldDB" id="A0A4U7B5N0"/>
<proteinExistence type="predicted"/>